<dbReference type="RefSeq" id="WP_117656726.1">
    <property type="nucleotide sequence ID" value="NZ_JBJNQS010000013.1"/>
</dbReference>
<accession>A0A413KAP5</accession>
<gene>
    <name evidence="2" type="ORF">DWZ91_05770</name>
    <name evidence="1" type="ORF">DXA22_09860</name>
</gene>
<evidence type="ECO:0000313" key="2">
    <source>
        <dbReference type="EMBL" id="RHL95340.1"/>
    </source>
</evidence>
<evidence type="ECO:0000313" key="4">
    <source>
        <dbReference type="Proteomes" id="UP000285613"/>
    </source>
</evidence>
<sequence length="159" mass="17985">MSRAETTAMLSKLVEKRLKNRVSFWASEVNFDLGTSKNRRIDFMGFKPFTPGYVLMPASVELGEFSCYEVKSCMADFKSGHGLTFYGDVNYLVTTRELAEELRVNYLLPHNINQVLTPSKKGDKLVPLFDVSGKCPSYRCRAASEMLYAMIEANGKRTN</sequence>
<proteinExistence type="predicted"/>
<evidence type="ECO:0000313" key="1">
    <source>
        <dbReference type="EMBL" id="RGY74778.1"/>
    </source>
</evidence>
<dbReference type="AlphaFoldDB" id="A0A413KAP5"/>
<dbReference type="Proteomes" id="UP000284163">
    <property type="component" value="Unassembled WGS sequence"/>
</dbReference>
<dbReference type="EMBL" id="QRPH01000004">
    <property type="protein sequence ID" value="RHL95340.1"/>
    <property type="molecule type" value="Genomic_DNA"/>
</dbReference>
<dbReference type="EMBL" id="QSDK01000025">
    <property type="protein sequence ID" value="RGY74778.1"/>
    <property type="molecule type" value="Genomic_DNA"/>
</dbReference>
<organism evidence="1 3">
    <name type="scientific">Bifidobacterium pseudocatenulatum</name>
    <dbReference type="NCBI Taxonomy" id="28026"/>
    <lineage>
        <taxon>Bacteria</taxon>
        <taxon>Bacillati</taxon>
        <taxon>Actinomycetota</taxon>
        <taxon>Actinomycetes</taxon>
        <taxon>Bifidobacteriales</taxon>
        <taxon>Bifidobacteriaceae</taxon>
        <taxon>Bifidobacterium</taxon>
    </lineage>
</organism>
<comment type="caution">
    <text evidence="1">The sequence shown here is derived from an EMBL/GenBank/DDBJ whole genome shotgun (WGS) entry which is preliminary data.</text>
</comment>
<name>A0A413KAP5_BIFPS</name>
<dbReference type="Proteomes" id="UP000285613">
    <property type="component" value="Unassembled WGS sequence"/>
</dbReference>
<evidence type="ECO:0000313" key="3">
    <source>
        <dbReference type="Proteomes" id="UP000284163"/>
    </source>
</evidence>
<reference evidence="3 4" key="1">
    <citation type="submission" date="2018-08" db="EMBL/GenBank/DDBJ databases">
        <title>A genome reference for cultivated species of the human gut microbiota.</title>
        <authorList>
            <person name="Zou Y."/>
            <person name="Xue W."/>
            <person name="Luo G."/>
        </authorList>
    </citation>
    <scope>NUCLEOTIDE SEQUENCE [LARGE SCALE GENOMIC DNA]</scope>
    <source>
        <strain evidence="2 4">AF36-12AT</strain>
        <strain evidence="1 3">CF01-1</strain>
    </source>
</reference>
<protein>
    <submittedName>
        <fullName evidence="1">Uncharacterized protein</fullName>
    </submittedName>
</protein>